<name>A0A8B6FE46_MYTGA</name>
<dbReference type="EMBL" id="UYJE01006613">
    <property type="protein sequence ID" value="VDI47412.1"/>
    <property type="molecule type" value="Genomic_DNA"/>
</dbReference>
<comment type="caution">
    <text evidence="3">The sequence shown here is derived from an EMBL/GenBank/DDBJ whole genome shotgun (WGS) entry which is preliminary data.</text>
</comment>
<proteinExistence type="predicted"/>
<keyword evidence="2" id="KW-0812">Transmembrane</keyword>
<protein>
    <submittedName>
        <fullName evidence="3">Uncharacterized protein</fullName>
    </submittedName>
</protein>
<feature type="compositionally biased region" description="Basic and acidic residues" evidence="1">
    <location>
        <begin position="35"/>
        <end position="45"/>
    </location>
</feature>
<evidence type="ECO:0000313" key="3">
    <source>
        <dbReference type="EMBL" id="VDI47412.1"/>
    </source>
</evidence>
<sequence length="160" mass="17858">ARAGIGVGCSLSVIGVILVVVITVKLKTRNTTTDEETHLTDEPKNKSGSYTKQELSNAINLDDENPNSSNGDYDLIKQKEVETNWEYLISDASDVHVAATNFTNSFLNIASDCIHTREVTMRCDDRMPDVKRENATGFVIFLFAQIVHPQKRNLNNKETK</sequence>
<reference evidence="3" key="1">
    <citation type="submission" date="2018-11" db="EMBL/GenBank/DDBJ databases">
        <authorList>
            <person name="Alioto T."/>
            <person name="Alioto T."/>
        </authorList>
    </citation>
    <scope>NUCLEOTIDE SEQUENCE</scope>
</reference>
<evidence type="ECO:0000256" key="1">
    <source>
        <dbReference type="SAM" id="MobiDB-lite"/>
    </source>
</evidence>
<dbReference type="AlphaFoldDB" id="A0A8B6FE46"/>
<evidence type="ECO:0000256" key="2">
    <source>
        <dbReference type="SAM" id="Phobius"/>
    </source>
</evidence>
<organism evidence="3 4">
    <name type="scientific">Mytilus galloprovincialis</name>
    <name type="common">Mediterranean mussel</name>
    <dbReference type="NCBI Taxonomy" id="29158"/>
    <lineage>
        <taxon>Eukaryota</taxon>
        <taxon>Metazoa</taxon>
        <taxon>Spiralia</taxon>
        <taxon>Lophotrochozoa</taxon>
        <taxon>Mollusca</taxon>
        <taxon>Bivalvia</taxon>
        <taxon>Autobranchia</taxon>
        <taxon>Pteriomorphia</taxon>
        <taxon>Mytilida</taxon>
        <taxon>Mytiloidea</taxon>
        <taxon>Mytilidae</taxon>
        <taxon>Mytilinae</taxon>
        <taxon>Mytilus</taxon>
    </lineage>
</organism>
<feature type="region of interest" description="Disordered" evidence="1">
    <location>
        <begin position="32"/>
        <end position="51"/>
    </location>
</feature>
<gene>
    <name evidence="3" type="ORF">MGAL_10B003159</name>
</gene>
<evidence type="ECO:0000313" key="4">
    <source>
        <dbReference type="Proteomes" id="UP000596742"/>
    </source>
</evidence>
<keyword evidence="4" id="KW-1185">Reference proteome</keyword>
<accession>A0A8B6FE46</accession>
<dbReference type="Proteomes" id="UP000596742">
    <property type="component" value="Unassembled WGS sequence"/>
</dbReference>
<dbReference type="OrthoDB" id="6108916at2759"/>
<feature type="non-terminal residue" evidence="3">
    <location>
        <position position="1"/>
    </location>
</feature>
<keyword evidence="2" id="KW-1133">Transmembrane helix</keyword>
<keyword evidence="2" id="KW-0472">Membrane</keyword>
<feature type="transmembrane region" description="Helical" evidence="2">
    <location>
        <begin position="7"/>
        <end position="26"/>
    </location>
</feature>